<keyword evidence="2" id="KW-0325">Glycoprotein</keyword>
<dbReference type="SUPFAM" id="SSF52025">
    <property type="entry name" value="PA domain"/>
    <property type="match status" value="1"/>
</dbReference>
<keyword evidence="1" id="KW-0732">Signal</keyword>
<dbReference type="OrthoDB" id="2282382at2759"/>
<reference evidence="4" key="1">
    <citation type="submission" date="2021-02" db="EMBL/GenBank/DDBJ databases">
        <authorList>
            <person name="Dougan E. K."/>
            <person name="Rhodes N."/>
            <person name="Thang M."/>
            <person name="Chan C."/>
        </authorList>
    </citation>
    <scope>NUCLEOTIDE SEQUENCE</scope>
</reference>
<evidence type="ECO:0000259" key="3">
    <source>
        <dbReference type="Pfam" id="PF02225"/>
    </source>
</evidence>
<dbReference type="InterPro" id="IPR046450">
    <property type="entry name" value="PA_dom_sf"/>
</dbReference>
<dbReference type="Pfam" id="PF02225">
    <property type="entry name" value="PA"/>
    <property type="match status" value="1"/>
</dbReference>
<dbReference type="PANTHER" id="PTHR22702">
    <property type="entry name" value="PROTEASE-ASSOCIATED DOMAIN-CONTAINING PROTEIN"/>
    <property type="match status" value="1"/>
</dbReference>
<keyword evidence="5" id="KW-1185">Reference proteome</keyword>
<dbReference type="InterPro" id="IPR003137">
    <property type="entry name" value="PA_domain"/>
</dbReference>
<organism evidence="4 5">
    <name type="scientific">Polarella glacialis</name>
    <name type="common">Dinoflagellate</name>
    <dbReference type="NCBI Taxonomy" id="89957"/>
    <lineage>
        <taxon>Eukaryota</taxon>
        <taxon>Sar</taxon>
        <taxon>Alveolata</taxon>
        <taxon>Dinophyceae</taxon>
        <taxon>Suessiales</taxon>
        <taxon>Suessiaceae</taxon>
        <taxon>Polarella</taxon>
    </lineage>
</organism>
<protein>
    <recommendedName>
        <fullName evidence="3">PA domain-containing protein</fullName>
    </recommendedName>
</protein>
<dbReference type="CDD" id="cd00538">
    <property type="entry name" value="PA"/>
    <property type="match status" value="1"/>
</dbReference>
<evidence type="ECO:0000313" key="4">
    <source>
        <dbReference type="EMBL" id="CAE8592257.1"/>
    </source>
</evidence>
<dbReference type="PANTHER" id="PTHR22702:SF1">
    <property type="entry name" value="PROTEASE-ASSOCIATED DOMAIN-CONTAINING PROTEIN 1"/>
    <property type="match status" value="1"/>
</dbReference>
<dbReference type="Gene3D" id="3.50.30.30">
    <property type="match status" value="1"/>
</dbReference>
<accession>A0A813E0E5</accession>
<dbReference type="EMBL" id="CAJNNV010005565">
    <property type="protein sequence ID" value="CAE8592257.1"/>
    <property type="molecule type" value="Genomic_DNA"/>
</dbReference>
<evidence type="ECO:0000256" key="1">
    <source>
        <dbReference type="ARBA" id="ARBA00022729"/>
    </source>
</evidence>
<feature type="domain" description="PA" evidence="3">
    <location>
        <begin position="46"/>
        <end position="132"/>
    </location>
</feature>
<dbReference type="Proteomes" id="UP000654075">
    <property type="component" value="Unassembled WGS sequence"/>
</dbReference>
<comment type="caution">
    <text evidence="4">The sequence shown here is derived from an EMBL/GenBank/DDBJ whole genome shotgun (WGS) entry which is preliminary data.</text>
</comment>
<name>A0A813E0E5_POLGL</name>
<proteinExistence type="predicted"/>
<feature type="non-terminal residue" evidence="4">
    <location>
        <position position="152"/>
    </location>
</feature>
<evidence type="ECO:0000313" key="5">
    <source>
        <dbReference type="Proteomes" id="UP000654075"/>
    </source>
</evidence>
<evidence type="ECO:0000256" key="2">
    <source>
        <dbReference type="ARBA" id="ARBA00023180"/>
    </source>
</evidence>
<sequence length="152" mass="16350">MLTGCGLVESGISYPQLFDPCAPSEWEAVLTDTTYTMGNPTELLLPLALPLPNNPLGCSPHSPGYFDGKVAFVRRGSCTFDSKTVNAEDAGATAILIYNDDRDIPGLMALTGTSRKPNIPGWIISKEMGEALASRLQADEALTVFCQWKPVK</sequence>
<dbReference type="AlphaFoldDB" id="A0A813E0E5"/>
<gene>
    <name evidence="4" type="ORF">PGLA1383_LOCUS10912</name>
</gene>